<gene>
    <name evidence="2" type="ORF">QTG54_002321</name>
</gene>
<feature type="compositionally biased region" description="Basic and acidic residues" evidence="1">
    <location>
        <begin position="56"/>
        <end position="79"/>
    </location>
</feature>
<accession>A0AAD8YKK3</accession>
<dbReference type="AlphaFoldDB" id="A0AAD8YKK3"/>
<protein>
    <submittedName>
        <fullName evidence="2">Uncharacterized protein</fullName>
    </submittedName>
</protein>
<sequence>MRQSKSPRHLRCFLDGEACVEFMNAASEEDVHRADEWYQHQLTRAKEISWTSRGLTQHEDGSSYHEEEATNNDETKSSETIDTCTESEISSAQEARNVLQKSHLIVGLHCDQAAGEIVDFASAKNIPWCVVPCCTYSEMFSCRKLADGTRVTSYDHLVQWLQERDPRAKVATLDMEGKNKVVYTLP</sequence>
<evidence type="ECO:0000256" key="1">
    <source>
        <dbReference type="SAM" id="MobiDB-lite"/>
    </source>
</evidence>
<evidence type="ECO:0000313" key="3">
    <source>
        <dbReference type="Proteomes" id="UP001224775"/>
    </source>
</evidence>
<dbReference type="PANTHER" id="PTHR36971:SF1">
    <property type="entry name" value="METHYLTRANSFERASE DOMAIN-CONTAINING PROTEIN"/>
    <property type="match status" value="1"/>
</dbReference>
<proteinExistence type="predicted"/>
<name>A0AAD8YKK3_9STRA</name>
<evidence type="ECO:0000313" key="2">
    <source>
        <dbReference type="EMBL" id="KAK1746977.1"/>
    </source>
</evidence>
<dbReference type="EMBL" id="JATAAI010000003">
    <property type="protein sequence ID" value="KAK1746977.1"/>
    <property type="molecule type" value="Genomic_DNA"/>
</dbReference>
<organism evidence="2 3">
    <name type="scientific">Skeletonema marinoi</name>
    <dbReference type="NCBI Taxonomy" id="267567"/>
    <lineage>
        <taxon>Eukaryota</taxon>
        <taxon>Sar</taxon>
        <taxon>Stramenopiles</taxon>
        <taxon>Ochrophyta</taxon>
        <taxon>Bacillariophyta</taxon>
        <taxon>Coscinodiscophyceae</taxon>
        <taxon>Thalassiosirophycidae</taxon>
        <taxon>Thalassiosirales</taxon>
        <taxon>Skeletonemataceae</taxon>
        <taxon>Skeletonema</taxon>
        <taxon>Skeletonema marinoi-dohrnii complex</taxon>
    </lineage>
</organism>
<keyword evidence="3" id="KW-1185">Reference proteome</keyword>
<comment type="caution">
    <text evidence="2">The sequence shown here is derived from an EMBL/GenBank/DDBJ whole genome shotgun (WGS) entry which is preliminary data.</text>
</comment>
<feature type="region of interest" description="Disordered" evidence="1">
    <location>
        <begin position="53"/>
        <end position="81"/>
    </location>
</feature>
<dbReference type="Proteomes" id="UP001224775">
    <property type="component" value="Unassembled WGS sequence"/>
</dbReference>
<dbReference type="PANTHER" id="PTHR36971">
    <property type="entry name" value="UNNAMED PRODUCT"/>
    <property type="match status" value="1"/>
</dbReference>
<reference evidence="2" key="1">
    <citation type="submission" date="2023-06" db="EMBL/GenBank/DDBJ databases">
        <title>Survivors Of The Sea: Transcriptome response of Skeletonema marinoi to long-term dormancy.</title>
        <authorList>
            <person name="Pinder M.I.M."/>
            <person name="Kourtchenko O."/>
            <person name="Robertson E.K."/>
            <person name="Larsson T."/>
            <person name="Maumus F."/>
            <person name="Osuna-Cruz C.M."/>
            <person name="Vancaester E."/>
            <person name="Stenow R."/>
            <person name="Vandepoele K."/>
            <person name="Ploug H."/>
            <person name="Bruchert V."/>
            <person name="Godhe A."/>
            <person name="Topel M."/>
        </authorList>
    </citation>
    <scope>NUCLEOTIDE SEQUENCE</scope>
    <source>
        <strain evidence="2">R05AC</strain>
    </source>
</reference>